<protein>
    <submittedName>
        <fullName evidence="1">Uncharacterized protein</fullName>
    </submittedName>
</protein>
<keyword evidence="2" id="KW-1185">Reference proteome</keyword>
<organism evidence="1 2">
    <name type="scientific">Haloechinothrix alba</name>
    <dbReference type="NCBI Taxonomy" id="664784"/>
    <lineage>
        <taxon>Bacteria</taxon>
        <taxon>Bacillati</taxon>
        <taxon>Actinomycetota</taxon>
        <taxon>Actinomycetes</taxon>
        <taxon>Pseudonocardiales</taxon>
        <taxon>Pseudonocardiaceae</taxon>
        <taxon>Haloechinothrix</taxon>
    </lineage>
</organism>
<accession>A0A238WTC5</accession>
<evidence type="ECO:0000313" key="1">
    <source>
        <dbReference type="EMBL" id="SNR49631.1"/>
    </source>
</evidence>
<name>A0A238WTC5_9PSEU</name>
<proteinExistence type="predicted"/>
<sequence length="64" mass="7453">MTDEVPDVVPAQWQIGEAIRGFRASLQEALDRPEDELRARVRDFIGDLDEAIYVVERTKIEFNY</sequence>
<dbReference type="EMBL" id="FZNW01000007">
    <property type="protein sequence ID" value="SNR49631.1"/>
    <property type="molecule type" value="Genomic_DNA"/>
</dbReference>
<gene>
    <name evidence="1" type="ORF">SAMN06265360_107184</name>
</gene>
<dbReference type="Proteomes" id="UP000198348">
    <property type="component" value="Unassembled WGS sequence"/>
</dbReference>
<dbReference type="AlphaFoldDB" id="A0A238WTC5"/>
<evidence type="ECO:0000313" key="2">
    <source>
        <dbReference type="Proteomes" id="UP000198348"/>
    </source>
</evidence>
<reference evidence="1 2" key="1">
    <citation type="submission" date="2017-06" db="EMBL/GenBank/DDBJ databases">
        <authorList>
            <person name="Kim H.J."/>
            <person name="Triplett B.A."/>
        </authorList>
    </citation>
    <scope>NUCLEOTIDE SEQUENCE [LARGE SCALE GENOMIC DNA]</scope>
    <source>
        <strain evidence="1 2">DSM 45207</strain>
    </source>
</reference>
<dbReference type="RefSeq" id="WP_089300999.1">
    <property type="nucleotide sequence ID" value="NZ_FZNW01000007.1"/>
</dbReference>